<dbReference type="RefSeq" id="WP_377467877.1">
    <property type="nucleotide sequence ID" value="NZ_JBHUOP010000007.1"/>
</dbReference>
<accession>A0ABW5XI31</accession>
<dbReference type="EMBL" id="JBHUOP010000007">
    <property type="protein sequence ID" value="MFD2841650.1"/>
    <property type="molecule type" value="Genomic_DNA"/>
</dbReference>
<feature type="region of interest" description="Disordered" evidence="1">
    <location>
        <begin position="1"/>
        <end position="22"/>
    </location>
</feature>
<proteinExistence type="predicted"/>
<name>A0ABW5XI31_9MICO</name>
<reference evidence="4" key="1">
    <citation type="journal article" date="2019" name="Int. J. Syst. Evol. Microbiol.">
        <title>The Global Catalogue of Microorganisms (GCM) 10K type strain sequencing project: providing services to taxonomists for standard genome sequencing and annotation.</title>
        <authorList>
            <consortium name="The Broad Institute Genomics Platform"/>
            <consortium name="The Broad Institute Genome Sequencing Center for Infectious Disease"/>
            <person name="Wu L."/>
            <person name="Ma J."/>
        </authorList>
    </citation>
    <scope>NUCLEOTIDE SEQUENCE [LARGE SCALE GENOMIC DNA]</scope>
    <source>
        <strain evidence="4">KCTC 33576</strain>
    </source>
</reference>
<gene>
    <name evidence="3" type="ORF">ACFSYH_13875</name>
</gene>
<dbReference type="Pfam" id="PF24832">
    <property type="entry name" value="DUF7716"/>
    <property type="match status" value="1"/>
</dbReference>
<protein>
    <recommendedName>
        <fullName evidence="2">DUF7716 domain-containing protein</fullName>
    </recommendedName>
</protein>
<comment type="caution">
    <text evidence="3">The sequence shown here is derived from an EMBL/GenBank/DDBJ whole genome shotgun (WGS) entry which is preliminary data.</text>
</comment>
<organism evidence="3 4">
    <name type="scientific">Populibacterium corticicola</name>
    <dbReference type="NCBI Taxonomy" id="1812826"/>
    <lineage>
        <taxon>Bacteria</taxon>
        <taxon>Bacillati</taxon>
        <taxon>Actinomycetota</taxon>
        <taxon>Actinomycetes</taxon>
        <taxon>Micrococcales</taxon>
        <taxon>Jonesiaceae</taxon>
        <taxon>Populibacterium</taxon>
    </lineage>
</organism>
<feature type="domain" description="DUF7716" evidence="2">
    <location>
        <begin position="48"/>
        <end position="125"/>
    </location>
</feature>
<evidence type="ECO:0000313" key="4">
    <source>
        <dbReference type="Proteomes" id="UP001597391"/>
    </source>
</evidence>
<dbReference type="Proteomes" id="UP001597391">
    <property type="component" value="Unassembled WGS sequence"/>
</dbReference>
<evidence type="ECO:0000256" key="1">
    <source>
        <dbReference type="SAM" id="MobiDB-lite"/>
    </source>
</evidence>
<feature type="compositionally biased region" description="Polar residues" evidence="1">
    <location>
        <begin position="1"/>
        <end position="16"/>
    </location>
</feature>
<sequence>MTCPLTSGNKNNTTRTDMAEENTALRPLDELIALARSGELDAYCVYGPDGDIETDGRYLVAAYPEVHDDQEVYPREATERGFWLLYAGDQFTDVVNVAYDQASRPSREQISEALRYYSEHDTFLEL</sequence>
<evidence type="ECO:0000313" key="3">
    <source>
        <dbReference type="EMBL" id="MFD2841650.1"/>
    </source>
</evidence>
<evidence type="ECO:0000259" key="2">
    <source>
        <dbReference type="Pfam" id="PF24832"/>
    </source>
</evidence>
<keyword evidence="4" id="KW-1185">Reference proteome</keyword>
<dbReference type="InterPro" id="IPR056133">
    <property type="entry name" value="DUF7716"/>
</dbReference>